<evidence type="ECO:0000256" key="7">
    <source>
        <dbReference type="ARBA" id="ARBA00022839"/>
    </source>
</evidence>
<evidence type="ECO:0000256" key="6">
    <source>
        <dbReference type="ARBA" id="ARBA00022801"/>
    </source>
</evidence>
<dbReference type="SMART" id="SM00475">
    <property type="entry name" value="53EXOc"/>
    <property type="match status" value="1"/>
</dbReference>
<keyword evidence="7 11" id="KW-0269">Exonuclease</keyword>
<evidence type="ECO:0000256" key="1">
    <source>
        <dbReference type="ARBA" id="ARBA00022705"/>
    </source>
</evidence>
<dbReference type="GO" id="GO:0003677">
    <property type="term" value="F:DNA binding"/>
    <property type="evidence" value="ECO:0007669"/>
    <property type="project" value="UniProtKB-UniRule"/>
</dbReference>
<evidence type="ECO:0000256" key="3">
    <source>
        <dbReference type="ARBA" id="ARBA00022723"/>
    </source>
</evidence>
<comment type="cofactor">
    <cofactor evidence="11">
        <name>Mg(2+)</name>
        <dbReference type="ChEBI" id="CHEBI:18420"/>
    </cofactor>
    <text evidence="11">Binds 2 magnesium ions per subunit. They probably participate in the reaction catalyzed by the enzyme. May bind an additional third magnesium ion after substrate binding.</text>
</comment>
<keyword evidence="4 11" id="KW-0255">Endonuclease</keyword>
<evidence type="ECO:0000313" key="15">
    <source>
        <dbReference type="EMBL" id="HGI43567.1"/>
    </source>
</evidence>
<dbReference type="SUPFAM" id="SSF88723">
    <property type="entry name" value="PIN domain-like"/>
    <property type="match status" value="1"/>
</dbReference>
<dbReference type="SUPFAM" id="SSF47807">
    <property type="entry name" value="5' to 3' exonuclease, C-terminal subdomain"/>
    <property type="match status" value="1"/>
</dbReference>
<dbReference type="InterPro" id="IPR002421">
    <property type="entry name" value="5-3_exonuclease"/>
</dbReference>
<feature type="binding site" evidence="11">
    <location>
        <position position="237"/>
    </location>
    <ligand>
        <name>Mg(2+)</name>
        <dbReference type="ChEBI" id="CHEBI:18420"/>
        <label>2</label>
    </ligand>
</feature>
<evidence type="ECO:0000256" key="11">
    <source>
        <dbReference type="HAMAP-Rule" id="MF_00614"/>
    </source>
</evidence>
<organism evidence="15">
    <name type="scientific">Thermofilum pendens</name>
    <dbReference type="NCBI Taxonomy" id="2269"/>
    <lineage>
        <taxon>Archaea</taxon>
        <taxon>Thermoproteota</taxon>
        <taxon>Thermoprotei</taxon>
        <taxon>Thermofilales</taxon>
        <taxon>Thermofilaceae</taxon>
        <taxon>Thermofilum</taxon>
    </lineage>
</organism>
<dbReference type="GO" id="GO:0000287">
    <property type="term" value="F:magnesium ion binding"/>
    <property type="evidence" value="ECO:0007669"/>
    <property type="project" value="UniProtKB-UniRule"/>
</dbReference>
<dbReference type="InterPro" id="IPR006086">
    <property type="entry name" value="XPG-I_dom"/>
</dbReference>
<comment type="function">
    <text evidence="10">Structure-specific nuclease with 5'-flap endonuclease and 5'-3' exonuclease activities involved in DNA replication and repair. During DNA replication, cleaves the 5'-overhanging flap structure that is generated by displacement synthesis when DNA polymerase encounters the 5'-end of a downstream Okazaki fragment. Binds the unpaired 3'-DNA end and kinks the DNA to facilitate 5' cleavage specificity. Cleaves one nucleotide into the double-stranded DNA from the junction in flap DNA, leaving a nick for ligation. Also involved in the base excision repair (BER) pathway. Acts as a genome stabilization factor that prevents flaps from equilibrating into structures that lead to duplications and deletions. Also possesses 5'-3' exonuclease activity on nicked or gapped double-stranded DNA.</text>
</comment>
<sequence>MGADLAPLVGAERIGLRGIQGRVLAVDALNAVYQFLALVRDERGELLRNRRGQPTSHLVGLLTRYSRLALEYGARFIFVFDGPPHPLKRAELERRREARERALQEYRRLLEAGEYEKAFSKAVVSASVDAWIVESSKRLVRLMGFPVVEAVHDAEAQAAYIVARREAWAVSSQDYDSLLYGSPRLVRYVTLTGFEWLPSRQEARRLEPELIELEKVLRSLGITRRQLVELAVLMGTDFNEGIRGVGPRRALKLIKQYGGLDGLPEGLRRMLPENYREVVELYMNPPVNEDYKLEFSEPDEEGLHKFLVEENDFSPSRVQLALGRLRKAWIIHSELQRKLGDFL</sequence>
<feature type="binding site" evidence="11">
    <location>
        <position position="27"/>
    </location>
    <ligand>
        <name>Mg(2+)</name>
        <dbReference type="ChEBI" id="CHEBI:18420"/>
        <label>1</label>
    </ligand>
</feature>
<dbReference type="InterPro" id="IPR019973">
    <property type="entry name" value="Flap_endonuc_arc"/>
</dbReference>
<keyword evidence="2 11" id="KW-0540">Nuclease</keyword>
<keyword evidence="3 11" id="KW-0479">Metal-binding</keyword>
<dbReference type="FunFam" id="3.40.50.1010:FF:000016">
    <property type="entry name" value="Flap endonuclease 1"/>
    <property type="match status" value="1"/>
</dbReference>
<dbReference type="Gene3D" id="1.10.150.20">
    <property type="entry name" value="5' to 3' exonuclease, C-terminal subdomain"/>
    <property type="match status" value="1"/>
</dbReference>
<keyword evidence="8 11" id="KW-0460">Magnesium</keyword>
<dbReference type="InterPro" id="IPR006084">
    <property type="entry name" value="XPG/Rad2"/>
</dbReference>
<dbReference type="Pfam" id="PF00752">
    <property type="entry name" value="XPG_N"/>
    <property type="match status" value="1"/>
</dbReference>
<comment type="subunit">
    <text evidence="11">Interacts with PCNA. PCNA stimulates the nuclease activity without altering cleavage specificity.</text>
</comment>
<comment type="caution">
    <text evidence="11">Lacks conserved residue(s) required for the propagation of feature annotation.</text>
</comment>
<dbReference type="Pfam" id="PF00867">
    <property type="entry name" value="XPG_I"/>
    <property type="match status" value="1"/>
</dbReference>
<name>A0A7C4FC07_THEPE</name>
<keyword evidence="1 11" id="KW-0235">DNA replication</keyword>
<keyword evidence="6 11" id="KW-0378">Hydrolase</keyword>
<dbReference type="SMART" id="SM00484">
    <property type="entry name" value="XPGI"/>
    <property type="match status" value="1"/>
</dbReference>
<dbReference type="InterPro" id="IPR008918">
    <property type="entry name" value="HhH2"/>
</dbReference>
<comment type="caution">
    <text evidence="15">The sequence shown here is derived from an EMBL/GenBank/DDBJ whole genome shotgun (WGS) entry which is preliminary data.</text>
</comment>
<proteinExistence type="inferred from homology"/>
<evidence type="ECO:0000259" key="14">
    <source>
        <dbReference type="SMART" id="SM00485"/>
    </source>
</evidence>
<dbReference type="InterPro" id="IPR029060">
    <property type="entry name" value="PIN-like_dom_sf"/>
</dbReference>
<dbReference type="AlphaFoldDB" id="A0A7C4FC07"/>
<dbReference type="GO" id="GO:0006281">
    <property type="term" value="P:DNA repair"/>
    <property type="evidence" value="ECO:0007669"/>
    <property type="project" value="UniProtKB-UniRule"/>
</dbReference>
<dbReference type="PANTHER" id="PTHR11081:SF9">
    <property type="entry name" value="FLAP ENDONUCLEASE 1"/>
    <property type="match status" value="1"/>
</dbReference>
<dbReference type="SMART" id="SM00485">
    <property type="entry name" value="XPGN"/>
    <property type="match status" value="1"/>
</dbReference>
<reference evidence="15" key="1">
    <citation type="journal article" date="2020" name="mSystems">
        <title>Genome- and Community-Level Interaction Insights into Carbon Utilization and Element Cycling Functions of Hydrothermarchaeota in Hydrothermal Sediment.</title>
        <authorList>
            <person name="Zhou Z."/>
            <person name="Liu Y."/>
            <person name="Xu W."/>
            <person name="Pan J."/>
            <person name="Luo Z.H."/>
            <person name="Li M."/>
        </authorList>
    </citation>
    <scope>NUCLEOTIDE SEQUENCE [LARGE SCALE GENOMIC DNA]</scope>
    <source>
        <strain evidence="15">SpSt-735</strain>
    </source>
</reference>
<feature type="binding site" evidence="11">
    <location>
        <position position="176"/>
    </location>
    <ligand>
        <name>Mg(2+)</name>
        <dbReference type="ChEBI" id="CHEBI:18420"/>
        <label>2</label>
    </ligand>
</feature>
<feature type="domain" description="XPG N-terminal" evidence="14">
    <location>
        <begin position="1"/>
        <end position="102"/>
    </location>
</feature>
<feature type="domain" description="XPG-I" evidence="13">
    <location>
        <begin position="141"/>
        <end position="222"/>
    </location>
</feature>
<dbReference type="InterPro" id="IPR023426">
    <property type="entry name" value="Flap_endonuc"/>
</dbReference>
<dbReference type="EMBL" id="DTFI01000106">
    <property type="protein sequence ID" value="HGI43567.1"/>
    <property type="molecule type" value="Genomic_DNA"/>
</dbReference>
<evidence type="ECO:0000256" key="2">
    <source>
        <dbReference type="ARBA" id="ARBA00022722"/>
    </source>
</evidence>
<evidence type="ECO:0000256" key="8">
    <source>
        <dbReference type="ARBA" id="ARBA00022842"/>
    </source>
</evidence>
<dbReference type="Gene3D" id="3.40.50.1010">
    <property type="entry name" value="5'-nuclease"/>
    <property type="match status" value="1"/>
</dbReference>
<keyword evidence="5 11" id="KW-0227">DNA damage</keyword>
<evidence type="ECO:0000259" key="13">
    <source>
        <dbReference type="SMART" id="SM00484"/>
    </source>
</evidence>
<feature type="binding site" evidence="11">
    <location>
        <position position="155"/>
    </location>
    <ligand>
        <name>Mg(2+)</name>
        <dbReference type="ChEBI" id="CHEBI:18420"/>
        <label>1</label>
    </ligand>
</feature>
<feature type="binding site" evidence="11">
    <location>
        <position position="174"/>
    </location>
    <ligand>
        <name>Mg(2+)</name>
        <dbReference type="ChEBI" id="CHEBI:18420"/>
        <label>2</label>
    </ligand>
</feature>
<comment type="similarity">
    <text evidence="11">Belongs to the XPG/RAD2 endonuclease family. FEN1 subfamily.</text>
</comment>
<protein>
    <recommendedName>
        <fullName evidence="11">Flap endonuclease 1</fullName>
        <shortName evidence="11">FEN-1</shortName>
        <ecNumber evidence="11">3.1.-.-</ecNumber>
    </recommendedName>
    <alternativeName>
        <fullName evidence="11">Flap structure-specific endonuclease 1</fullName>
    </alternativeName>
</protein>
<dbReference type="SMART" id="SM00279">
    <property type="entry name" value="HhH2"/>
    <property type="match status" value="1"/>
</dbReference>
<dbReference type="EC" id="3.1.-.-" evidence="11"/>
<dbReference type="GO" id="GO:0017108">
    <property type="term" value="F:5'-flap endonuclease activity"/>
    <property type="evidence" value="ECO:0007669"/>
    <property type="project" value="UniProtKB-UniRule"/>
</dbReference>
<dbReference type="GO" id="GO:0043137">
    <property type="term" value="P:DNA replication, removal of RNA primer"/>
    <property type="evidence" value="ECO:0007669"/>
    <property type="project" value="UniProtKB-UniRule"/>
</dbReference>
<dbReference type="NCBIfam" id="TIGR03674">
    <property type="entry name" value="fen_arch"/>
    <property type="match status" value="1"/>
</dbReference>
<dbReference type="GO" id="GO:0008409">
    <property type="term" value="F:5'-3' exonuclease activity"/>
    <property type="evidence" value="ECO:0007669"/>
    <property type="project" value="UniProtKB-UniRule"/>
</dbReference>
<dbReference type="CDD" id="cd09867">
    <property type="entry name" value="PIN_FEN1"/>
    <property type="match status" value="1"/>
</dbReference>
<dbReference type="PRINTS" id="PR00853">
    <property type="entry name" value="XPGRADSUPER"/>
</dbReference>
<evidence type="ECO:0000259" key="12">
    <source>
        <dbReference type="SMART" id="SM00475"/>
    </source>
</evidence>
<feature type="binding site" evidence="11">
    <location>
        <position position="81"/>
    </location>
    <ligand>
        <name>Mg(2+)</name>
        <dbReference type="ChEBI" id="CHEBI:18420"/>
        <label>1</label>
    </ligand>
</feature>
<dbReference type="HAMAP" id="MF_00614">
    <property type="entry name" value="Fen"/>
    <property type="match status" value="1"/>
</dbReference>
<evidence type="ECO:0000256" key="5">
    <source>
        <dbReference type="ARBA" id="ARBA00022763"/>
    </source>
</evidence>
<comment type="function">
    <text evidence="11">Structure-specific nuclease with 5'-flap endonuclease and 5'-3' exonuclease activities involved in DNA replication and repair. During DNA replication, cleaves the 5'-overhanging flap structure that is generated by displacement synthesis when DNA polymerase encounters the 5'-end of a downstream Okazaki fragment. Binds the unpaired 3'-DNA end and kinks the DNA to facilitate 5' cleavage specificity. Cleaves one nucleotide into the double-stranded DNA from the junction in flap DNA, leaving a nick for ligation. Also involved in the base excision repair (BER) pathway. Acts as a genome stabilization factor that prevents flaps from equilibrating into structurs that lead to duplications and deletions. Also possesses 5'-3' exonuclease activity on nicked or gapped double-stranded DNA.</text>
</comment>
<accession>A0A7C4FC07</accession>
<keyword evidence="9 11" id="KW-0234">DNA repair</keyword>
<feature type="domain" description="5'-3' exonuclease" evidence="12">
    <location>
        <begin position="21"/>
        <end position="294"/>
    </location>
</feature>
<gene>
    <name evidence="11 15" type="primary">fen</name>
    <name evidence="15" type="ORF">ENV17_04180</name>
</gene>
<dbReference type="InterPro" id="IPR006085">
    <property type="entry name" value="XPG_DNA_repair_N"/>
</dbReference>
<dbReference type="InterPro" id="IPR036279">
    <property type="entry name" value="5-3_exonuclease_C_sf"/>
</dbReference>
<evidence type="ECO:0000256" key="10">
    <source>
        <dbReference type="ARBA" id="ARBA00024702"/>
    </source>
</evidence>
<dbReference type="PANTHER" id="PTHR11081">
    <property type="entry name" value="FLAP ENDONUCLEASE FAMILY MEMBER"/>
    <property type="match status" value="1"/>
</dbReference>
<feature type="region of interest" description="Interaction with PCNA" evidence="11">
    <location>
        <begin position="335"/>
        <end position="343"/>
    </location>
</feature>
<evidence type="ECO:0000256" key="9">
    <source>
        <dbReference type="ARBA" id="ARBA00023204"/>
    </source>
</evidence>
<evidence type="ECO:0000256" key="4">
    <source>
        <dbReference type="ARBA" id="ARBA00022759"/>
    </source>
</evidence>